<dbReference type="EMBL" id="CP011310">
    <property type="protein sequence ID" value="AKQ41550.2"/>
    <property type="molecule type" value="Genomic_DNA"/>
</dbReference>
<gene>
    <name evidence="1" type="ORF">CP97_05215</name>
</gene>
<dbReference type="AlphaFoldDB" id="A0A0H4VAR3"/>
<accession>A0A0H4VAR3</accession>
<organism evidence="1 2">
    <name type="scientific">Aurantiacibacter atlanticus</name>
    <dbReference type="NCBI Taxonomy" id="1648404"/>
    <lineage>
        <taxon>Bacteria</taxon>
        <taxon>Pseudomonadati</taxon>
        <taxon>Pseudomonadota</taxon>
        <taxon>Alphaproteobacteria</taxon>
        <taxon>Sphingomonadales</taxon>
        <taxon>Erythrobacteraceae</taxon>
        <taxon>Aurantiacibacter</taxon>
    </lineage>
</organism>
<evidence type="ECO:0000313" key="2">
    <source>
        <dbReference type="Proteomes" id="UP000059113"/>
    </source>
</evidence>
<dbReference type="Proteomes" id="UP000059113">
    <property type="component" value="Chromosome"/>
</dbReference>
<keyword evidence="2" id="KW-1185">Reference proteome</keyword>
<proteinExistence type="predicted"/>
<name>A0A0H4VAR3_9SPHN</name>
<reference evidence="1 2" key="1">
    <citation type="journal article" date="2015" name="Int. J. Syst. Evol. Microbiol.">
        <title>Erythrobacter atlanticus sp. nov., a bacterium from ocean sediment able to degrade polycyclic aromatic hydrocarbons.</title>
        <authorList>
            <person name="Zhuang L."/>
            <person name="Liu Y."/>
            <person name="Wang L."/>
            <person name="Wang W."/>
            <person name="Shao Z."/>
        </authorList>
    </citation>
    <scope>NUCLEOTIDE SEQUENCE [LARGE SCALE GENOMIC DNA]</scope>
    <source>
        <strain evidence="2">s21-N3</strain>
    </source>
</reference>
<evidence type="ECO:0000313" key="1">
    <source>
        <dbReference type="EMBL" id="AKQ41550.2"/>
    </source>
</evidence>
<reference evidence="2" key="2">
    <citation type="submission" date="2015-04" db="EMBL/GenBank/DDBJ databases">
        <title>The complete genome sequence of Erythrobacter sp. s21-N3.</title>
        <authorList>
            <person name="Zhuang L."/>
            <person name="Liu Y."/>
            <person name="Shao Z."/>
        </authorList>
    </citation>
    <scope>NUCLEOTIDE SEQUENCE [LARGE SCALE GENOMIC DNA]</scope>
    <source>
        <strain evidence="2">s21-N3</strain>
    </source>
</reference>
<sequence>MGQPIRMGQISLASFVTSETILPQPERIVQIAAQRPRV</sequence>
<protein>
    <submittedName>
        <fullName evidence="1">Uncharacterized protein</fullName>
    </submittedName>
</protein>
<dbReference type="KEGG" id="ery:CP97_05215"/>